<evidence type="ECO:0000313" key="5">
    <source>
        <dbReference type="EMBL" id="MCP8899467.1"/>
    </source>
</evidence>
<dbReference type="SUPFAM" id="SSF53850">
    <property type="entry name" value="Periplasmic binding protein-like II"/>
    <property type="match status" value="1"/>
</dbReference>
<organism evidence="5 6">
    <name type="scientific">Gilvimarinus xylanilyticus</name>
    <dbReference type="NCBI Taxonomy" id="2944139"/>
    <lineage>
        <taxon>Bacteria</taxon>
        <taxon>Pseudomonadati</taxon>
        <taxon>Pseudomonadota</taxon>
        <taxon>Gammaproteobacteria</taxon>
        <taxon>Cellvibrionales</taxon>
        <taxon>Cellvibrionaceae</taxon>
        <taxon>Gilvimarinus</taxon>
    </lineage>
</organism>
<proteinExistence type="inferred from homology"/>
<comment type="similarity">
    <text evidence="1">Belongs to the bacterial solute-binding protein 3 family.</text>
</comment>
<evidence type="ECO:0000256" key="2">
    <source>
        <dbReference type="ARBA" id="ARBA00022729"/>
    </source>
</evidence>
<dbReference type="SMART" id="SM00062">
    <property type="entry name" value="PBPb"/>
    <property type="match status" value="1"/>
</dbReference>
<dbReference type="PANTHER" id="PTHR35936:SF38">
    <property type="entry name" value="GLUTAMINE-BINDING PERIPLASMIC PROTEIN"/>
    <property type="match status" value="1"/>
</dbReference>
<feature type="domain" description="Solute-binding protein family 3/N-terminal" evidence="4">
    <location>
        <begin position="36"/>
        <end position="259"/>
    </location>
</feature>
<dbReference type="Proteomes" id="UP001139319">
    <property type="component" value="Unassembled WGS sequence"/>
</dbReference>
<accession>A0A9X2I4U2</accession>
<dbReference type="InterPro" id="IPR001638">
    <property type="entry name" value="Solute-binding_3/MltF_N"/>
</dbReference>
<feature type="signal peptide" evidence="3">
    <location>
        <begin position="1"/>
        <end position="25"/>
    </location>
</feature>
<keyword evidence="6" id="KW-1185">Reference proteome</keyword>
<feature type="chain" id="PRO_5040906473" evidence="3">
    <location>
        <begin position="26"/>
        <end position="265"/>
    </location>
</feature>
<reference evidence="5" key="2">
    <citation type="submission" date="2023-01" db="EMBL/GenBank/DDBJ databases">
        <title>Gilvimarinus xylanilyticus HB14 isolated from Caulerpa lentillifera aquaculture base in Hainan, China.</title>
        <authorList>
            <person name="Zhang Y.-J."/>
        </authorList>
    </citation>
    <scope>NUCLEOTIDE SEQUENCE</scope>
    <source>
        <strain evidence="5">HB14</strain>
    </source>
</reference>
<evidence type="ECO:0000256" key="3">
    <source>
        <dbReference type="SAM" id="SignalP"/>
    </source>
</evidence>
<dbReference type="PANTHER" id="PTHR35936">
    <property type="entry name" value="MEMBRANE-BOUND LYTIC MUREIN TRANSGLYCOSYLASE F"/>
    <property type="match status" value="1"/>
</dbReference>
<dbReference type="RefSeq" id="WP_253967765.1">
    <property type="nucleotide sequence ID" value="NZ_JAMFTH010000002.1"/>
</dbReference>
<gene>
    <name evidence="5" type="ORF">M6D89_09175</name>
</gene>
<name>A0A9X2I4U2_9GAMM</name>
<keyword evidence="2 3" id="KW-0732">Signal</keyword>
<sequence length="265" mass="29191">MTSVAKIFTGLCLLVASLFTLQAQADTLDKVLDKETLRVGVALFTPWTIKNEKGELSGFDADIARKLAADMGVKPEIKVYEWDDIMPALNKGEIDVIAAGLAVTPKRALRLEFSQPYSESGVGLATHTDKTKHIRSLTELNHKDITIAVVNDSIGASLAPSVFTQANIQTFDTADKAEKAILEGKAHGYVASQAVVRFFAMDNSDTIDVPLPEPLLSYKVSFGVRKGDQALLNFLNAWVMARTADRWLPATQDYWFDSLEWREAQ</sequence>
<dbReference type="EMBL" id="JAMFTH010000002">
    <property type="protein sequence ID" value="MCP8899467.1"/>
    <property type="molecule type" value="Genomic_DNA"/>
</dbReference>
<comment type="caution">
    <text evidence="5">The sequence shown here is derived from an EMBL/GenBank/DDBJ whole genome shotgun (WGS) entry which is preliminary data.</text>
</comment>
<dbReference type="Pfam" id="PF00497">
    <property type="entry name" value="SBP_bac_3"/>
    <property type="match status" value="1"/>
</dbReference>
<reference evidence="5" key="1">
    <citation type="submission" date="2022-05" db="EMBL/GenBank/DDBJ databases">
        <authorList>
            <person name="Sun H.-N."/>
        </authorList>
    </citation>
    <scope>NUCLEOTIDE SEQUENCE</scope>
    <source>
        <strain evidence="5">HB14</strain>
    </source>
</reference>
<evidence type="ECO:0000259" key="4">
    <source>
        <dbReference type="SMART" id="SM00062"/>
    </source>
</evidence>
<protein>
    <submittedName>
        <fullName evidence="5">Transporter substrate-binding domain-containing protein</fullName>
    </submittedName>
</protein>
<evidence type="ECO:0000256" key="1">
    <source>
        <dbReference type="ARBA" id="ARBA00010333"/>
    </source>
</evidence>
<dbReference type="Gene3D" id="3.40.190.10">
    <property type="entry name" value="Periplasmic binding protein-like II"/>
    <property type="match status" value="2"/>
</dbReference>
<dbReference type="AlphaFoldDB" id="A0A9X2I4U2"/>
<evidence type="ECO:0000313" key="6">
    <source>
        <dbReference type="Proteomes" id="UP001139319"/>
    </source>
</evidence>